<organism evidence="2 3">
    <name type="scientific">Dentipellis fragilis</name>
    <dbReference type="NCBI Taxonomy" id="205917"/>
    <lineage>
        <taxon>Eukaryota</taxon>
        <taxon>Fungi</taxon>
        <taxon>Dikarya</taxon>
        <taxon>Basidiomycota</taxon>
        <taxon>Agaricomycotina</taxon>
        <taxon>Agaricomycetes</taxon>
        <taxon>Russulales</taxon>
        <taxon>Hericiaceae</taxon>
        <taxon>Dentipellis</taxon>
    </lineage>
</organism>
<sequence length="207" mass="23123">MTTSTITGKRKLAKVDHEGAVDKNGSKYGHPTAPTKRRKVTHVTCQQEPALPYLNTQRGEKTVKKRKSCNEPQEANVESDLPPPKKRRRTATSSALWAYKSTQALDYMVSRLDVSRDVPFSKDLHDHLLQSVWYNADAPPILPAKTAKRPSGQPIEENSVYPFTKAASANLLERTRAMAILDGMKPSWTSVEYTVIASHVLIVTRID</sequence>
<dbReference type="AlphaFoldDB" id="A0A4Y9Z6L9"/>
<dbReference type="Proteomes" id="UP000298327">
    <property type="component" value="Unassembled WGS sequence"/>
</dbReference>
<evidence type="ECO:0000313" key="3">
    <source>
        <dbReference type="Proteomes" id="UP000298327"/>
    </source>
</evidence>
<evidence type="ECO:0000313" key="2">
    <source>
        <dbReference type="EMBL" id="TFY69441.1"/>
    </source>
</evidence>
<name>A0A4Y9Z6L9_9AGAM</name>
<feature type="region of interest" description="Disordered" evidence="1">
    <location>
        <begin position="1"/>
        <end position="89"/>
    </location>
</feature>
<feature type="compositionally biased region" description="Basic and acidic residues" evidence="1">
    <location>
        <begin position="13"/>
        <end position="25"/>
    </location>
</feature>
<reference evidence="2 3" key="1">
    <citation type="submission" date="2019-02" db="EMBL/GenBank/DDBJ databases">
        <title>Genome sequencing of the rare red list fungi Dentipellis fragilis.</title>
        <authorList>
            <person name="Buettner E."/>
            <person name="Kellner H."/>
        </authorList>
    </citation>
    <scope>NUCLEOTIDE SEQUENCE [LARGE SCALE GENOMIC DNA]</scope>
    <source>
        <strain evidence="2 3">DSM 105465</strain>
    </source>
</reference>
<protein>
    <submittedName>
        <fullName evidence="2">Uncharacterized protein</fullName>
    </submittedName>
</protein>
<proteinExistence type="predicted"/>
<evidence type="ECO:0000256" key="1">
    <source>
        <dbReference type="SAM" id="MobiDB-lite"/>
    </source>
</evidence>
<dbReference type="OrthoDB" id="10419389at2759"/>
<dbReference type="EMBL" id="SEOQ01000137">
    <property type="protein sequence ID" value="TFY69441.1"/>
    <property type="molecule type" value="Genomic_DNA"/>
</dbReference>
<comment type="caution">
    <text evidence="2">The sequence shown here is derived from an EMBL/GenBank/DDBJ whole genome shotgun (WGS) entry which is preliminary data.</text>
</comment>
<keyword evidence="3" id="KW-1185">Reference proteome</keyword>
<accession>A0A4Y9Z6L9</accession>
<gene>
    <name evidence="2" type="ORF">EVG20_g3159</name>
</gene>